<keyword evidence="5" id="KW-1185">Reference proteome</keyword>
<protein>
    <submittedName>
        <fullName evidence="4">Inosine-5-monophosphate dehydrogenase</fullName>
    </submittedName>
</protein>
<dbReference type="AlphaFoldDB" id="W4M2S2"/>
<dbReference type="Gene3D" id="3.10.580.10">
    <property type="entry name" value="CBS-domain"/>
    <property type="match status" value="1"/>
</dbReference>
<comment type="caution">
    <text evidence="4">The sequence shown here is derived from an EMBL/GenBank/DDBJ whole genome shotgun (WGS) entry which is preliminary data.</text>
</comment>
<dbReference type="InterPro" id="IPR046342">
    <property type="entry name" value="CBS_dom_sf"/>
</dbReference>
<sequence length="119" mass="13473">MFEAIQRMADKDVGALLVMDAGRPVGIISERDYARKVILMGHSSQETPIREIMIARVMYAHPDQPIEACMALMTEKRIRHLPVMEGERVLGMISIGNLVKAIIAEQQVMIEELEHYIRG</sequence>
<evidence type="ECO:0000256" key="1">
    <source>
        <dbReference type="ARBA" id="ARBA00023122"/>
    </source>
</evidence>
<reference evidence="4 5" key="1">
    <citation type="journal article" date="2014" name="Nature">
        <title>An environmental bacterial taxon with a large and distinct metabolic repertoire.</title>
        <authorList>
            <person name="Wilson M.C."/>
            <person name="Mori T."/>
            <person name="Ruckert C."/>
            <person name="Uria A.R."/>
            <person name="Helf M.J."/>
            <person name="Takada K."/>
            <person name="Gernert C."/>
            <person name="Steffens U.A."/>
            <person name="Heycke N."/>
            <person name="Schmitt S."/>
            <person name="Rinke C."/>
            <person name="Helfrich E.J."/>
            <person name="Brachmann A.O."/>
            <person name="Gurgui C."/>
            <person name="Wakimoto T."/>
            <person name="Kracht M."/>
            <person name="Crusemann M."/>
            <person name="Hentschel U."/>
            <person name="Abe I."/>
            <person name="Matsunaga S."/>
            <person name="Kalinowski J."/>
            <person name="Takeyama H."/>
            <person name="Piel J."/>
        </authorList>
    </citation>
    <scope>NUCLEOTIDE SEQUENCE [LARGE SCALE GENOMIC DNA]</scope>
    <source>
        <strain evidence="5">TSY2</strain>
    </source>
</reference>
<dbReference type="SMART" id="SM00116">
    <property type="entry name" value="CBS"/>
    <property type="match status" value="2"/>
</dbReference>
<evidence type="ECO:0000259" key="3">
    <source>
        <dbReference type="PROSITE" id="PS51371"/>
    </source>
</evidence>
<dbReference type="PANTHER" id="PTHR43080:SF2">
    <property type="entry name" value="CBS DOMAIN-CONTAINING PROTEIN"/>
    <property type="match status" value="1"/>
</dbReference>
<evidence type="ECO:0000313" key="5">
    <source>
        <dbReference type="Proteomes" id="UP000019140"/>
    </source>
</evidence>
<gene>
    <name evidence="4" type="ORF">ETSY2_28615</name>
</gene>
<name>W4M2S2_9BACT</name>
<dbReference type="CDD" id="cd04623">
    <property type="entry name" value="CBS_pair_bac_euk"/>
    <property type="match status" value="1"/>
</dbReference>
<accession>W4M2S2</accession>
<feature type="domain" description="CBS" evidence="3">
    <location>
        <begin position="1"/>
        <end position="44"/>
    </location>
</feature>
<evidence type="ECO:0000313" key="4">
    <source>
        <dbReference type="EMBL" id="ETX04463.1"/>
    </source>
</evidence>
<dbReference type="SUPFAM" id="SSF54631">
    <property type="entry name" value="CBS-domain pair"/>
    <property type="match status" value="1"/>
</dbReference>
<dbReference type="InterPro" id="IPR051257">
    <property type="entry name" value="Diverse_CBS-Domain"/>
</dbReference>
<dbReference type="PATRIC" id="fig|1429439.4.peg.4855"/>
<evidence type="ECO:0000256" key="2">
    <source>
        <dbReference type="PROSITE-ProRule" id="PRU00703"/>
    </source>
</evidence>
<dbReference type="PROSITE" id="PS51371">
    <property type="entry name" value="CBS"/>
    <property type="match status" value="2"/>
</dbReference>
<dbReference type="InterPro" id="IPR044725">
    <property type="entry name" value="CBSX3_CBS_dom"/>
</dbReference>
<dbReference type="InterPro" id="IPR000644">
    <property type="entry name" value="CBS_dom"/>
</dbReference>
<organism evidence="4 5">
    <name type="scientific">Candidatus Entotheonella gemina</name>
    <dbReference type="NCBI Taxonomy" id="1429439"/>
    <lineage>
        <taxon>Bacteria</taxon>
        <taxon>Pseudomonadati</taxon>
        <taxon>Nitrospinota/Tectimicrobiota group</taxon>
        <taxon>Candidatus Tectimicrobiota</taxon>
        <taxon>Candidatus Entotheonellia</taxon>
        <taxon>Candidatus Entotheonellales</taxon>
        <taxon>Candidatus Entotheonellaceae</taxon>
        <taxon>Candidatus Entotheonella</taxon>
    </lineage>
</organism>
<proteinExistence type="predicted"/>
<dbReference type="EMBL" id="AZHX01001212">
    <property type="protein sequence ID" value="ETX04463.1"/>
    <property type="molecule type" value="Genomic_DNA"/>
</dbReference>
<dbReference type="PANTHER" id="PTHR43080">
    <property type="entry name" value="CBS DOMAIN-CONTAINING PROTEIN CBSX3, MITOCHONDRIAL"/>
    <property type="match status" value="1"/>
</dbReference>
<dbReference type="Pfam" id="PF00571">
    <property type="entry name" value="CBS"/>
    <property type="match status" value="2"/>
</dbReference>
<feature type="domain" description="CBS" evidence="3">
    <location>
        <begin position="53"/>
        <end position="108"/>
    </location>
</feature>
<dbReference type="Proteomes" id="UP000019140">
    <property type="component" value="Unassembled WGS sequence"/>
</dbReference>
<dbReference type="HOGENOM" id="CLU_040681_3_2_7"/>
<keyword evidence="1 2" id="KW-0129">CBS domain</keyword>